<dbReference type="EMBL" id="CAJNNV010000611">
    <property type="protein sequence ID" value="CAE8583118.1"/>
    <property type="molecule type" value="Genomic_DNA"/>
</dbReference>
<protein>
    <recommendedName>
        <fullName evidence="7">MI domain-containing protein</fullName>
    </recommendedName>
</protein>
<proteinExistence type="inferred from homology"/>
<dbReference type="SUPFAM" id="SSF48371">
    <property type="entry name" value="ARM repeat"/>
    <property type="match status" value="3"/>
</dbReference>
<keyword evidence="9" id="KW-1185">Reference proteome</keyword>
<evidence type="ECO:0000256" key="6">
    <source>
        <dbReference type="SAM" id="SignalP"/>
    </source>
</evidence>
<dbReference type="OMA" id="MSFAMER"/>
<evidence type="ECO:0000313" key="8">
    <source>
        <dbReference type="EMBL" id="CAE8583118.1"/>
    </source>
</evidence>
<dbReference type="OrthoDB" id="414546at2759"/>
<keyword evidence="4" id="KW-0677">Repeat</keyword>
<evidence type="ECO:0000256" key="5">
    <source>
        <dbReference type="ARBA" id="ARBA00023242"/>
    </source>
</evidence>
<feature type="signal peptide" evidence="6">
    <location>
        <begin position="1"/>
        <end position="21"/>
    </location>
</feature>
<comment type="subcellular location">
    <subcellularLocation>
        <location evidence="1">Cytoplasm</location>
    </subcellularLocation>
</comment>
<feature type="non-terminal residue" evidence="8">
    <location>
        <position position="1"/>
    </location>
</feature>
<feature type="domain" description="MI" evidence="7">
    <location>
        <begin position="380"/>
        <end position="504"/>
    </location>
</feature>
<sequence length="504" mass="56080">PSSSAFFLETRFVLPFLQCMALTCSPPGEHLSEAGCGMKGPGAPLRPARTRQSEFGDDAELAAELPPEWTLRRFQGEVKSLVSEYLLSHALEDTLIPVKDLLVACPSEADELGVQAIRLSLDRGPDAQQAVVKLLSALRRSEILDRYALVRSFEKLFCTLEDIKIDNPQGPEAILGILEGCIAAGSVESSLLTKLPETLLKVGLTAKEGNEFGAMLAHTVGELQRFKQQVTRCMEEYFVSLNVDEVATFLSELDMRAYHHEFVKKVVVASFSQASDSSGREALVPLLAQLNSRGILTKDDLQWGLTRLLGTLEDILLDHPRCAELVTDVVIGLLTNELVSVPFLRRCRLLRIGDSIGIQVLDAVQRKAPEYCKKELGSAQFKKEIETMILEYFNSGDEEEFGRCVRELTPLAPEQNAELIRKVMSFAMERTGTECEQALKLLITLCRHEELDPEGIERGFDELYVRMPDLLLDVPDAEEMARSFVVEAKNAKILRSSWPDPEEA</sequence>
<dbReference type="GO" id="GO:0005737">
    <property type="term" value="C:cytoplasm"/>
    <property type="evidence" value="ECO:0007669"/>
    <property type="project" value="UniProtKB-SubCell"/>
</dbReference>
<dbReference type="InterPro" id="IPR003891">
    <property type="entry name" value="Initiation_fac_eIF4g_MI"/>
</dbReference>
<gene>
    <name evidence="8" type="ORF">PGLA1383_LOCUS2103</name>
</gene>
<dbReference type="Gene3D" id="1.25.40.180">
    <property type="match status" value="3"/>
</dbReference>
<dbReference type="SMART" id="SM00544">
    <property type="entry name" value="MA3"/>
    <property type="match status" value="3"/>
</dbReference>
<feature type="domain" description="MI" evidence="7">
    <location>
        <begin position="225"/>
        <end position="349"/>
    </location>
</feature>
<reference evidence="8" key="1">
    <citation type="submission" date="2021-02" db="EMBL/GenBank/DDBJ databases">
        <authorList>
            <person name="Dougan E. K."/>
            <person name="Rhodes N."/>
            <person name="Thang M."/>
            <person name="Chan C."/>
        </authorList>
    </citation>
    <scope>NUCLEOTIDE SEQUENCE</scope>
</reference>
<evidence type="ECO:0000256" key="4">
    <source>
        <dbReference type="ARBA" id="ARBA00022737"/>
    </source>
</evidence>
<dbReference type="PANTHER" id="PTHR12626">
    <property type="entry name" value="PROGRAMMED CELL DEATH 4"/>
    <property type="match status" value="1"/>
</dbReference>
<keyword evidence="3" id="KW-0963">Cytoplasm</keyword>
<evidence type="ECO:0000256" key="2">
    <source>
        <dbReference type="ARBA" id="ARBA00005497"/>
    </source>
</evidence>
<name>A0A813DB78_POLGL</name>
<evidence type="ECO:0000313" key="9">
    <source>
        <dbReference type="Proteomes" id="UP000654075"/>
    </source>
</evidence>
<comment type="similarity">
    <text evidence="2">Belongs to the PDCD4 family.</text>
</comment>
<dbReference type="GO" id="GO:0045892">
    <property type="term" value="P:negative regulation of DNA-templated transcription"/>
    <property type="evidence" value="ECO:0007669"/>
    <property type="project" value="InterPro"/>
</dbReference>
<keyword evidence="5" id="KW-0539">Nucleus</keyword>
<dbReference type="PANTHER" id="PTHR12626:SF0">
    <property type="entry name" value="PROGRAMMED CELL DEATH PROTEIN 4"/>
    <property type="match status" value="1"/>
</dbReference>
<feature type="chain" id="PRO_5032990365" description="MI domain-containing protein" evidence="6">
    <location>
        <begin position="22"/>
        <end position="504"/>
    </location>
</feature>
<evidence type="ECO:0000256" key="3">
    <source>
        <dbReference type="ARBA" id="ARBA00022490"/>
    </source>
</evidence>
<dbReference type="PROSITE" id="PS51366">
    <property type="entry name" value="MI"/>
    <property type="match status" value="3"/>
</dbReference>
<dbReference type="Pfam" id="PF02847">
    <property type="entry name" value="MA3"/>
    <property type="match status" value="2"/>
</dbReference>
<dbReference type="AlphaFoldDB" id="A0A813DB78"/>
<dbReference type="InterPro" id="IPR039778">
    <property type="entry name" value="PDCD4"/>
</dbReference>
<feature type="domain" description="MI" evidence="7">
    <location>
        <begin position="73"/>
        <end position="197"/>
    </location>
</feature>
<comment type="caution">
    <text evidence="8">The sequence shown here is derived from an EMBL/GenBank/DDBJ whole genome shotgun (WGS) entry which is preliminary data.</text>
</comment>
<accession>A0A813DB78</accession>
<keyword evidence="6" id="KW-0732">Signal</keyword>
<organism evidence="8 9">
    <name type="scientific">Polarella glacialis</name>
    <name type="common">Dinoflagellate</name>
    <dbReference type="NCBI Taxonomy" id="89957"/>
    <lineage>
        <taxon>Eukaryota</taxon>
        <taxon>Sar</taxon>
        <taxon>Alveolata</taxon>
        <taxon>Dinophyceae</taxon>
        <taxon>Suessiales</taxon>
        <taxon>Suessiaceae</taxon>
        <taxon>Polarella</taxon>
    </lineage>
</organism>
<evidence type="ECO:0000259" key="7">
    <source>
        <dbReference type="PROSITE" id="PS51366"/>
    </source>
</evidence>
<evidence type="ECO:0000256" key="1">
    <source>
        <dbReference type="ARBA" id="ARBA00004496"/>
    </source>
</evidence>
<dbReference type="InterPro" id="IPR016024">
    <property type="entry name" value="ARM-type_fold"/>
</dbReference>
<dbReference type="Proteomes" id="UP000654075">
    <property type="component" value="Unassembled WGS sequence"/>
</dbReference>